<dbReference type="GO" id="GO:0016020">
    <property type="term" value="C:membrane"/>
    <property type="evidence" value="ECO:0007669"/>
    <property type="project" value="UniProtKB-SubCell"/>
</dbReference>
<evidence type="ECO:0000256" key="2">
    <source>
        <dbReference type="ARBA" id="ARBA00022692"/>
    </source>
</evidence>
<evidence type="ECO:0000256" key="4">
    <source>
        <dbReference type="ARBA" id="ARBA00023136"/>
    </source>
</evidence>
<dbReference type="NCBIfam" id="TIGR01593">
    <property type="entry name" value="holin_tox_secr"/>
    <property type="match status" value="1"/>
</dbReference>
<evidence type="ECO:0000313" key="8">
    <source>
        <dbReference type="Proteomes" id="UP000502248"/>
    </source>
</evidence>
<feature type="transmembrane region" description="Helical" evidence="6">
    <location>
        <begin position="75"/>
        <end position="104"/>
    </location>
</feature>
<keyword evidence="2 6" id="KW-0812">Transmembrane</keyword>
<comment type="similarity">
    <text evidence="5">Belongs to the bacteriophage holin family. Cp-1 holin subfamily.</text>
</comment>
<protein>
    <submittedName>
        <fullName evidence="7">Phage holin family protein</fullName>
    </submittedName>
</protein>
<proteinExistence type="inferred from homology"/>
<dbReference type="InterPro" id="IPR006480">
    <property type="entry name" value="Phage_holin_4_1"/>
</dbReference>
<feature type="transmembrane region" description="Helical" evidence="6">
    <location>
        <begin position="12"/>
        <end position="32"/>
    </location>
</feature>
<gene>
    <name evidence="7" type="ORF">HH215_12900</name>
</gene>
<evidence type="ECO:0000313" key="7">
    <source>
        <dbReference type="EMBL" id="QJD88131.1"/>
    </source>
</evidence>
<keyword evidence="3 6" id="KW-1133">Transmembrane helix</keyword>
<dbReference type="KEGG" id="cheb:HH215_12900"/>
<dbReference type="Pfam" id="PF05105">
    <property type="entry name" value="Phage_holin_4_1"/>
    <property type="match status" value="1"/>
</dbReference>
<sequence>MSFKLLANKDWSFLYALSGVGGSITTYAFGGWSGVLELLFIFFAIDYITGCAASLKEKRGLQSIVGFWGLLKKGLVLLMVFLGHRIDLAMGTNFTMSGVIWFWLANELVSIVENYGRIGIRVPHVLRKVITTLQDGEGRNEK</sequence>
<evidence type="ECO:0000256" key="3">
    <source>
        <dbReference type="ARBA" id="ARBA00022989"/>
    </source>
</evidence>
<keyword evidence="4 6" id="KW-0472">Membrane</keyword>
<evidence type="ECO:0000256" key="6">
    <source>
        <dbReference type="SAM" id="Phobius"/>
    </source>
</evidence>
<dbReference type="Proteomes" id="UP000502248">
    <property type="component" value="Chromosome"/>
</dbReference>
<evidence type="ECO:0000256" key="5">
    <source>
        <dbReference type="ARBA" id="ARBA00023600"/>
    </source>
</evidence>
<comment type="subcellular location">
    <subcellularLocation>
        <location evidence="1">Membrane</location>
        <topology evidence="1">Multi-pass membrane protein</topology>
    </subcellularLocation>
</comment>
<dbReference type="EMBL" id="CP051680">
    <property type="protein sequence ID" value="QJD88131.1"/>
    <property type="molecule type" value="Genomic_DNA"/>
</dbReference>
<keyword evidence="8" id="KW-1185">Reference proteome</keyword>
<evidence type="ECO:0000256" key="1">
    <source>
        <dbReference type="ARBA" id="ARBA00004141"/>
    </source>
</evidence>
<reference evidence="7 8" key="1">
    <citation type="submission" date="2020-04" db="EMBL/GenBank/DDBJ databases">
        <title>Genome sequencing of novel species.</title>
        <authorList>
            <person name="Heo J."/>
            <person name="Kim S.-J."/>
            <person name="Kim J.-S."/>
            <person name="Hong S.-B."/>
            <person name="Kwon S.-W."/>
        </authorList>
    </citation>
    <scope>NUCLEOTIDE SEQUENCE [LARGE SCALE GENOMIC DNA]</scope>
    <source>
        <strain evidence="7 8">MFER-1</strain>
    </source>
</reference>
<organism evidence="7 8">
    <name type="scientific">Cohnella herbarum</name>
    <dbReference type="NCBI Taxonomy" id="2728023"/>
    <lineage>
        <taxon>Bacteria</taxon>
        <taxon>Bacillati</taxon>
        <taxon>Bacillota</taxon>
        <taxon>Bacilli</taxon>
        <taxon>Bacillales</taxon>
        <taxon>Paenibacillaceae</taxon>
        <taxon>Cohnella</taxon>
    </lineage>
</organism>
<dbReference type="AlphaFoldDB" id="A0A7Z2ZQ46"/>
<accession>A0A7Z2ZQ46</accession>
<name>A0A7Z2ZQ46_9BACL</name>